<keyword evidence="4 5" id="KW-0472">Membrane</keyword>
<evidence type="ECO:0000256" key="2">
    <source>
        <dbReference type="ARBA" id="ARBA00022692"/>
    </source>
</evidence>
<comment type="caution">
    <text evidence="7">The sequence shown here is derived from an EMBL/GenBank/DDBJ whole genome shotgun (WGS) entry which is preliminary data.</text>
</comment>
<dbReference type="GO" id="GO:0016020">
    <property type="term" value="C:membrane"/>
    <property type="evidence" value="ECO:0007669"/>
    <property type="project" value="UniProtKB-SubCell"/>
</dbReference>
<protein>
    <recommendedName>
        <fullName evidence="6">Amino acid permease/ SLC12A domain-containing protein</fullName>
    </recommendedName>
</protein>
<evidence type="ECO:0000256" key="1">
    <source>
        <dbReference type="ARBA" id="ARBA00004141"/>
    </source>
</evidence>
<sequence length="68" mass="7328">MSVEKVRRFGTFEGVFLPTILSIFGVILFLRTGWAVGNAGLFNALLILVVSEFISLTTAFSLSAVSTT</sequence>
<evidence type="ECO:0000256" key="3">
    <source>
        <dbReference type="ARBA" id="ARBA00022989"/>
    </source>
</evidence>
<dbReference type="EMBL" id="DRBW01000196">
    <property type="protein sequence ID" value="HDM90593.1"/>
    <property type="molecule type" value="Genomic_DNA"/>
</dbReference>
<keyword evidence="2 5" id="KW-0812">Transmembrane</keyword>
<comment type="subcellular location">
    <subcellularLocation>
        <location evidence="1">Membrane</location>
        <topology evidence="1">Multi-pass membrane protein</topology>
    </subcellularLocation>
</comment>
<dbReference type="GO" id="GO:0006884">
    <property type="term" value="P:cell volume homeostasis"/>
    <property type="evidence" value="ECO:0007669"/>
    <property type="project" value="TreeGrafter"/>
</dbReference>
<dbReference type="InterPro" id="IPR004841">
    <property type="entry name" value="AA-permease/SLC12A_dom"/>
</dbReference>
<dbReference type="GO" id="GO:0055075">
    <property type="term" value="P:potassium ion homeostasis"/>
    <property type="evidence" value="ECO:0007669"/>
    <property type="project" value="TreeGrafter"/>
</dbReference>
<keyword evidence="3 5" id="KW-1133">Transmembrane helix</keyword>
<feature type="transmembrane region" description="Helical" evidence="5">
    <location>
        <begin position="12"/>
        <end position="30"/>
    </location>
</feature>
<dbReference type="GO" id="GO:0055064">
    <property type="term" value="P:chloride ion homeostasis"/>
    <property type="evidence" value="ECO:0007669"/>
    <property type="project" value="TreeGrafter"/>
</dbReference>
<dbReference type="Pfam" id="PF00324">
    <property type="entry name" value="AA_permease"/>
    <property type="match status" value="1"/>
</dbReference>
<organism evidence="7">
    <name type="scientific">candidate division WOR-3 bacterium</name>
    <dbReference type="NCBI Taxonomy" id="2052148"/>
    <lineage>
        <taxon>Bacteria</taxon>
        <taxon>Bacteria division WOR-3</taxon>
    </lineage>
</organism>
<feature type="domain" description="Amino acid permease/ SLC12A" evidence="6">
    <location>
        <begin position="14"/>
        <end position="67"/>
    </location>
</feature>
<dbReference type="GO" id="GO:0015379">
    <property type="term" value="F:potassium:chloride symporter activity"/>
    <property type="evidence" value="ECO:0007669"/>
    <property type="project" value="TreeGrafter"/>
</dbReference>
<dbReference type="PANTHER" id="PTHR11827:SF72">
    <property type="entry name" value="GH08340P"/>
    <property type="match status" value="1"/>
</dbReference>
<dbReference type="AlphaFoldDB" id="A0A7C1BJL0"/>
<dbReference type="GO" id="GO:1990573">
    <property type="term" value="P:potassium ion import across plasma membrane"/>
    <property type="evidence" value="ECO:0007669"/>
    <property type="project" value="TreeGrafter"/>
</dbReference>
<name>A0A7C1BJL0_UNCW3</name>
<accession>A0A7C1BJL0</accession>
<evidence type="ECO:0000313" key="7">
    <source>
        <dbReference type="EMBL" id="HDM90593.1"/>
    </source>
</evidence>
<evidence type="ECO:0000256" key="4">
    <source>
        <dbReference type="ARBA" id="ARBA00023136"/>
    </source>
</evidence>
<feature type="transmembrane region" description="Helical" evidence="5">
    <location>
        <begin position="42"/>
        <end position="65"/>
    </location>
</feature>
<dbReference type="PANTHER" id="PTHR11827">
    <property type="entry name" value="SOLUTE CARRIER FAMILY 12, CATION COTRANSPORTERS"/>
    <property type="match status" value="1"/>
</dbReference>
<dbReference type="Gene3D" id="1.20.1740.10">
    <property type="entry name" value="Amino acid/polyamine transporter I"/>
    <property type="match status" value="1"/>
</dbReference>
<gene>
    <name evidence="7" type="ORF">ENG67_05245</name>
</gene>
<dbReference type="Proteomes" id="UP000885931">
    <property type="component" value="Unassembled WGS sequence"/>
</dbReference>
<evidence type="ECO:0000256" key="5">
    <source>
        <dbReference type="SAM" id="Phobius"/>
    </source>
</evidence>
<reference evidence="7" key="1">
    <citation type="journal article" date="2020" name="mSystems">
        <title>Genome- and Community-Level Interaction Insights into Carbon Utilization and Element Cycling Functions of Hydrothermarchaeota in Hydrothermal Sediment.</title>
        <authorList>
            <person name="Zhou Z."/>
            <person name="Liu Y."/>
            <person name="Xu W."/>
            <person name="Pan J."/>
            <person name="Luo Z.H."/>
            <person name="Li M."/>
        </authorList>
    </citation>
    <scope>NUCLEOTIDE SEQUENCE [LARGE SCALE GENOMIC DNA]</scope>
    <source>
        <strain evidence="7">HyVt-237</strain>
    </source>
</reference>
<dbReference type="InterPro" id="IPR004842">
    <property type="entry name" value="SLC12A_fam"/>
</dbReference>
<evidence type="ECO:0000259" key="6">
    <source>
        <dbReference type="Pfam" id="PF00324"/>
    </source>
</evidence>
<proteinExistence type="predicted"/>